<protein>
    <recommendedName>
        <fullName evidence="4">Glycosyl hydrolase family 92 N-terminal domain-containing protein</fullName>
    </recommendedName>
</protein>
<sequence>MVYKQPDETTTHHFFCLISISVFCQNLHKNVNPFIGTDGHGHSYPGATTPFGMVQLSPDTRIDRNCDGCSGYHYSDKTIYGFSNKHLNGTEVSTSGDIMLVPTIGEPSFDNKIYSSTFSHQNEKASANKI</sequence>
<evidence type="ECO:0000256" key="1">
    <source>
        <dbReference type="ARBA" id="ARBA00001913"/>
    </source>
</evidence>
<evidence type="ECO:0000256" key="3">
    <source>
        <dbReference type="ARBA" id="ARBA00022837"/>
    </source>
</evidence>
<dbReference type="InterPro" id="IPR014718">
    <property type="entry name" value="GH-type_carb-bd"/>
</dbReference>
<keyword evidence="3" id="KW-0106">Calcium</keyword>
<name>A0ABS2D095_9FLAO</name>
<dbReference type="PANTHER" id="PTHR12143">
    <property type="entry name" value="PEPTIDE N-GLYCANASE PNGASE -RELATED"/>
    <property type="match status" value="1"/>
</dbReference>
<dbReference type="Pfam" id="PF17678">
    <property type="entry name" value="Glyco_hydro_92N"/>
    <property type="match status" value="1"/>
</dbReference>
<dbReference type="EMBL" id="JACSOD020000505">
    <property type="protein sequence ID" value="MBM6500574.1"/>
    <property type="molecule type" value="Genomic_DNA"/>
</dbReference>
<proteinExistence type="predicted"/>
<evidence type="ECO:0000256" key="2">
    <source>
        <dbReference type="ARBA" id="ARBA00011245"/>
    </source>
</evidence>
<organism evidence="5 6">
    <name type="scientific">Flavobacterium macrobrachii</name>
    <dbReference type="NCBI Taxonomy" id="591204"/>
    <lineage>
        <taxon>Bacteria</taxon>
        <taxon>Pseudomonadati</taxon>
        <taxon>Bacteroidota</taxon>
        <taxon>Flavobacteriia</taxon>
        <taxon>Flavobacteriales</taxon>
        <taxon>Flavobacteriaceae</taxon>
        <taxon>Flavobacterium</taxon>
    </lineage>
</organism>
<reference evidence="5 6" key="1">
    <citation type="submission" date="2021-02" db="EMBL/GenBank/DDBJ databases">
        <authorList>
            <person name="Jung H.S."/>
            <person name="Chun B.H."/>
            <person name="Jeon C.O."/>
        </authorList>
    </citation>
    <scope>NUCLEOTIDE SEQUENCE [LARGE SCALE GENOMIC DNA]</scope>
    <source>
        <strain evidence="5 6">LMG 25203</strain>
    </source>
</reference>
<evidence type="ECO:0000259" key="4">
    <source>
        <dbReference type="Pfam" id="PF17678"/>
    </source>
</evidence>
<dbReference type="PANTHER" id="PTHR12143:SF39">
    <property type="entry name" value="SECRETED PROTEIN"/>
    <property type="match status" value="1"/>
</dbReference>
<comment type="caution">
    <text evidence="5">The sequence shown here is derived from an EMBL/GenBank/DDBJ whole genome shotgun (WGS) entry which is preliminary data.</text>
</comment>
<accession>A0ABS2D095</accession>
<evidence type="ECO:0000313" key="6">
    <source>
        <dbReference type="Proteomes" id="UP000759529"/>
    </source>
</evidence>
<comment type="cofactor">
    <cofactor evidence="1">
        <name>Ca(2+)</name>
        <dbReference type="ChEBI" id="CHEBI:29108"/>
    </cofactor>
</comment>
<dbReference type="InterPro" id="IPR050883">
    <property type="entry name" value="PNGase"/>
</dbReference>
<dbReference type="RefSeq" id="WP_187656460.1">
    <property type="nucleotide sequence ID" value="NZ_JACSOD020000505.1"/>
</dbReference>
<dbReference type="InterPro" id="IPR041371">
    <property type="entry name" value="GH92_N"/>
</dbReference>
<keyword evidence="6" id="KW-1185">Reference proteome</keyword>
<comment type="subunit">
    <text evidence="2">Monomer.</text>
</comment>
<gene>
    <name evidence="5" type="ORF">H9X54_014875</name>
</gene>
<dbReference type="Proteomes" id="UP000759529">
    <property type="component" value="Unassembled WGS sequence"/>
</dbReference>
<evidence type="ECO:0000313" key="5">
    <source>
        <dbReference type="EMBL" id="MBM6500574.1"/>
    </source>
</evidence>
<feature type="domain" description="Glycosyl hydrolase family 92 N-terminal" evidence="4">
    <location>
        <begin position="31"/>
        <end position="127"/>
    </location>
</feature>
<dbReference type="Gene3D" id="2.70.98.10">
    <property type="match status" value="1"/>
</dbReference>